<dbReference type="Pfam" id="PF13366">
    <property type="entry name" value="PDDEXK_3"/>
    <property type="match status" value="1"/>
</dbReference>
<accession>A0A4R5CA86</accession>
<gene>
    <name evidence="1" type="ORF">E0F76_17840</name>
</gene>
<dbReference type="NCBIfam" id="TIGR04256">
    <property type="entry name" value="GxxExxY"/>
    <property type="match status" value="1"/>
</dbReference>
<name>A0A4R5CA86_9FLAO</name>
<dbReference type="EMBL" id="SMFK01000020">
    <property type="protein sequence ID" value="TDD93994.1"/>
    <property type="molecule type" value="Genomic_DNA"/>
</dbReference>
<dbReference type="AlphaFoldDB" id="A0A4R5CA86"/>
<comment type="caution">
    <text evidence="1">The sequence shown here is derived from an EMBL/GenBank/DDBJ whole genome shotgun (WGS) entry which is preliminary data.</text>
</comment>
<evidence type="ECO:0000313" key="2">
    <source>
        <dbReference type="Proteomes" id="UP000295479"/>
    </source>
</evidence>
<keyword evidence="2" id="KW-1185">Reference proteome</keyword>
<dbReference type="RefSeq" id="WP_132009438.1">
    <property type="nucleotide sequence ID" value="NZ_SMFK01000020.1"/>
</dbReference>
<proteinExistence type="predicted"/>
<dbReference type="OrthoDB" id="1119698at2"/>
<protein>
    <submittedName>
        <fullName evidence="1">GxxExxY protein</fullName>
    </submittedName>
</protein>
<organism evidence="1 2">
    <name type="scientific">Flavobacterium cellulosilyticum</name>
    <dbReference type="NCBI Taxonomy" id="2541731"/>
    <lineage>
        <taxon>Bacteria</taxon>
        <taxon>Pseudomonadati</taxon>
        <taxon>Bacteroidota</taxon>
        <taxon>Flavobacteriia</taxon>
        <taxon>Flavobacteriales</taxon>
        <taxon>Flavobacteriaceae</taxon>
        <taxon>Flavobacterium</taxon>
    </lineage>
</organism>
<dbReference type="Proteomes" id="UP000295479">
    <property type="component" value="Unassembled WGS sequence"/>
</dbReference>
<dbReference type="InterPro" id="IPR026350">
    <property type="entry name" value="GxxExxY"/>
</dbReference>
<sequence length="138" mass="15843">MINEELNDIPEELQSISYKVIGLAIEVHRQLGPGLLESAYQECLYYEIKKAGLKVEKEITLPITYKEIKLDHGYRIDLLVEDQLVIELKTVESYTSVHFAQILTYLKLGNYALGLLINYNSKILKNNIKRFINTAPNS</sequence>
<evidence type="ECO:0000313" key="1">
    <source>
        <dbReference type="EMBL" id="TDD93994.1"/>
    </source>
</evidence>
<reference evidence="1 2" key="1">
    <citation type="submission" date="2019-03" db="EMBL/GenBank/DDBJ databases">
        <title>Flavobacterium AR-3-4 sp. nov. isolated from arctic soil.</title>
        <authorList>
            <person name="Chaudhary D.K."/>
        </authorList>
    </citation>
    <scope>NUCLEOTIDE SEQUENCE [LARGE SCALE GENOMIC DNA]</scope>
    <source>
        <strain evidence="1 2">AR-3-4</strain>
    </source>
</reference>